<proteinExistence type="predicted"/>
<organism evidence="1 2">
    <name type="scientific">Hypothenemus hampei</name>
    <name type="common">Coffee berry borer</name>
    <dbReference type="NCBI Taxonomy" id="57062"/>
    <lineage>
        <taxon>Eukaryota</taxon>
        <taxon>Metazoa</taxon>
        <taxon>Ecdysozoa</taxon>
        <taxon>Arthropoda</taxon>
        <taxon>Hexapoda</taxon>
        <taxon>Insecta</taxon>
        <taxon>Pterygota</taxon>
        <taxon>Neoptera</taxon>
        <taxon>Endopterygota</taxon>
        <taxon>Coleoptera</taxon>
        <taxon>Polyphaga</taxon>
        <taxon>Cucujiformia</taxon>
        <taxon>Curculionidae</taxon>
        <taxon>Scolytinae</taxon>
        <taxon>Hypothenemus</taxon>
    </lineage>
</organism>
<accession>A0ABD1EVT0</accession>
<comment type="caution">
    <text evidence="1">The sequence shown here is derived from an EMBL/GenBank/DDBJ whole genome shotgun (WGS) entry which is preliminary data.</text>
</comment>
<gene>
    <name evidence="1" type="ORF">ABEB36_004775</name>
</gene>
<sequence>MRKARAKPSPFEAEMSAQILEDWDTALEPLCLKTPKLKGSTFSIQKYVKLIFKPSGVISAYQDYNGSAQNFKIFKPNAIICDKEQLGVKKLPPIGLNDDKKKDLISLMGYLTPVNRQFYSNVFENCNVINSNNTLNDDSD</sequence>
<dbReference type="AlphaFoldDB" id="A0ABD1EVT0"/>
<evidence type="ECO:0000313" key="1">
    <source>
        <dbReference type="EMBL" id="KAL1505152.1"/>
    </source>
</evidence>
<keyword evidence="2" id="KW-1185">Reference proteome</keyword>
<dbReference type="EMBL" id="JBDJPC010000004">
    <property type="protein sequence ID" value="KAL1505152.1"/>
    <property type="molecule type" value="Genomic_DNA"/>
</dbReference>
<dbReference type="Proteomes" id="UP001566132">
    <property type="component" value="Unassembled WGS sequence"/>
</dbReference>
<name>A0ABD1EVT0_HYPHA</name>
<protein>
    <submittedName>
        <fullName evidence="1">Uncharacterized protein</fullName>
    </submittedName>
</protein>
<evidence type="ECO:0000313" key="2">
    <source>
        <dbReference type="Proteomes" id="UP001566132"/>
    </source>
</evidence>
<reference evidence="1 2" key="1">
    <citation type="submission" date="2024-05" db="EMBL/GenBank/DDBJ databases">
        <title>Genetic variation in Jamaican populations of the coffee berry borer (Hypothenemus hampei).</title>
        <authorList>
            <person name="Errbii M."/>
            <person name="Myrie A."/>
        </authorList>
    </citation>
    <scope>NUCLEOTIDE SEQUENCE [LARGE SCALE GENOMIC DNA]</scope>
    <source>
        <strain evidence="1">JA-Hopewell-2020-01-JO</strain>
        <tissue evidence="1">Whole body</tissue>
    </source>
</reference>